<dbReference type="RefSeq" id="WP_249902606.1">
    <property type="nucleotide sequence ID" value="NZ_JAMGBA010000001.1"/>
</dbReference>
<evidence type="ECO:0000313" key="2">
    <source>
        <dbReference type="Proteomes" id="UP001203410"/>
    </source>
</evidence>
<protein>
    <recommendedName>
        <fullName evidence="3">Secreted protein</fullName>
    </recommendedName>
</protein>
<dbReference type="Proteomes" id="UP001203410">
    <property type="component" value="Unassembled WGS sequence"/>
</dbReference>
<reference evidence="1 2" key="1">
    <citation type="submission" date="2022-05" db="EMBL/GenBank/DDBJ databases">
        <authorList>
            <person name="Jo J.-H."/>
            <person name="Im W.-T."/>
        </authorList>
    </citation>
    <scope>NUCLEOTIDE SEQUENCE [LARGE SCALE GENOMIC DNA]</scope>
    <source>
        <strain evidence="1 2">NSE70-1</strain>
    </source>
</reference>
<proteinExistence type="predicted"/>
<sequence>MKRIGSLAFVSTLLVGAIASPLIGQTETRLPPDRPPSLMTPTEIRAFNEGLDATHPYYIRCKKDPVIGSLARKLRVCRTNDEWKRYAAAGNDNGREILDDVIRAPVSGPPALDACPNNRC</sequence>
<keyword evidence="2" id="KW-1185">Reference proteome</keyword>
<comment type="caution">
    <text evidence="1">The sequence shown here is derived from an EMBL/GenBank/DDBJ whole genome shotgun (WGS) entry which is preliminary data.</text>
</comment>
<evidence type="ECO:0008006" key="3">
    <source>
        <dbReference type="Google" id="ProtNLM"/>
    </source>
</evidence>
<dbReference type="EMBL" id="JAMGBA010000001">
    <property type="protein sequence ID" value="MCL6697224.1"/>
    <property type="molecule type" value="Genomic_DNA"/>
</dbReference>
<gene>
    <name evidence="1" type="ORF">LZ496_00260</name>
</gene>
<organism evidence="1 2">
    <name type="scientific">Sphingomonas caseinilyticus</name>
    <dbReference type="NCBI Taxonomy" id="2908205"/>
    <lineage>
        <taxon>Bacteria</taxon>
        <taxon>Pseudomonadati</taxon>
        <taxon>Pseudomonadota</taxon>
        <taxon>Alphaproteobacteria</taxon>
        <taxon>Sphingomonadales</taxon>
        <taxon>Sphingomonadaceae</taxon>
        <taxon>Sphingomonas</taxon>
    </lineage>
</organism>
<evidence type="ECO:0000313" key="1">
    <source>
        <dbReference type="EMBL" id="MCL6697224.1"/>
    </source>
</evidence>
<name>A0ABT0RQC0_9SPHN</name>
<accession>A0ABT0RQC0</accession>